<organism evidence="1 2">
    <name type="scientific">Orbilia oligospora</name>
    <name type="common">Nematode-trapping fungus</name>
    <name type="synonym">Arthrobotrys oligospora</name>
    <dbReference type="NCBI Taxonomy" id="2813651"/>
    <lineage>
        <taxon>Eukaryota</taxon>
        <taxon>Fungi</taxon>
        <taxon>Dikarya</taxon>
        <taxon>Ascomycota</taxon>
        <taxon>Pezizomycotina</taxon>
        <taxon>Orbiliomycetes</taxon>
        <taxon>Orbiliales</taxon>
        <taxon>Orbiliaceae</taxon>
        <taxon>Orbilia</taxon>
    </lineage>
</organism>
<comment type="caution">
    <text evidence="1">The sequence shown here is derived from an EMBL/GenBank/DDBJ whole genome shotgun (WGS) entry which is preliminary data.</text>
</comment>
<gene>
    <name evidence="1" type="ORF">TWF970_004415</name>
</gene>
<evidence type="ECO:0000313" key="2">
    <source>
        <dbReference type="Proteomes" id="UP000474640"/>
    </source>
</evidence>
<reference evidence="1 2" key="1">
    <citation type="submission" date="2020-01" db="EMBL/GenBank/DDBJ databases">
        <authorList>
            <person name="Palmer J.M."/>
        </authorList>
    </citation>
    <scope>NUCLEOTIDE SEQUENCE [LARGE SCALE GENOMIC DNA]</scope>
    <source>
        <strain evidence="1 2">TWF970</strain>
    </source>
</reference>
<proteinExistence type="predicted"/>
<evidence type="ECO:0000313" key="1">
    <source>
        <dbReference type="EMBL" id="KAF3278871.1"/>
    </source>
</evidence>
<dbReference type="Proteomes" id="UP000474640">
    <property type="component" value="Unassembled WGS sequence"/>
</dbReference>
<dbReference type="AlphaFoldDB" id="A0A7C8R8H1"/>
<dbReference type="EMBL" id="JAABOJ010000023">
    <property type="protein sequence ID" value="KAF3278871.1"/>
    <property type="molecule type" value="Genomic_DNA"/>
</dbReference>
<name>A0A7C8R8H1_ORBOL</name>
<sequence length="132" mass="14877">MHRRYGLKAWFAQLWGTVELHLRSRIPMARGKPENSEIWIPWYDPELMRFGYRGASLGELTFIDRVLEGYDVEVLDYSSRIALTCILPDQASHVADNTLLCGIPNWDANVLASGGAPRSASIRIPVLVLHSV</sequence>
<accession>A0A7C8R8H1</accession>
<protein>
    <submittedName>
        <fullName evidence="1">Uncharacterized protein</fullName>
    </submittedName>
</protein>